<dbReference type="InterPro" id="IPR036691">
    <property type="entry name" value="Endo/exonu/phosph_ase_sf"/>
</dbReference>
<organism evidence="2 3">
    <name type="scientific">Crassostrea virginica</name>
    <name type="common">Eastern oyster</name>
    <dbReference type="NCBI Taxonomy" id="6565"/>
    <lineage>
        <taxon>Eukaryota</taxon>
        <taxon>Metazoa</taxon>
        <taxon>Spiralia</taxon>
        <taxon>Lophotrochozoa</taxon>
        <taxon>Mollusca</taxon>
        <taxon>Bivalvia</taxon>
        <taxon>Autobranchia</taxon>
        <taxon>Pteriomorphia</taxon>
        <taxon>Ostreida</taxon>
        <taxon>Ostreoidea</taxon>
        <taxon>Ostreidae</taxon>
        <taxon>Crassostrea</taxon>
    </lineage>
</organism>
<dbReference type="KEGG" id="cvn:111125287"/>
<evidence type="ECO:0000313" key="2">
    <source>
        <dbReference type="Proteomes" id="UP000694844"/>
    </source>
</evidence>
<dbReference type="OrthoDB" id="6087253at2759"/>
<protein>
    <submittedName>
        <fullName evidence="3">Uncharacterized protein LOC111125287</fullName>
    </submittedName>
</protein>
<dbReference type="Proteomes" id="UP000694844">
    <property type="component" value="Chromosome 3"/>
</dbReference>
<dbReference type="RefSeq" id="XP_022324607.1">
    <property type="nucleotide sequence ID" value="XM_022468899.1"/>
</dbReference>
<evidence type="ECO:0000313" key="3">
    <source>
        <dbReference type="RefSeq" id="XP_022324607.1"/>
    </source>
</evidence>
<dbReference type="SUPFAM" id="SSF56219">
    <property type="entry name" value="DNase I-like"/>
    <property type="match status" value="1"/>
</dbReference>
<proteinExistence type="predicted"/>
<gene>
    <name evidence="3" type="primary">LOC111125287</name>
</gene>
<sequence length="310" mass="36089">MFIFEEFLRETKQIMGYDTDSLRIIGMNATGRKGRMYNDFRRANLRNLIENERPDILFLPGDNPDPDTFTQTSYQQLLDPTHNQTVLLYDSTRLRIRQHTIDPQSRIPNSELDNVLAPMIDITSPAPAQSIVKQFICVSWHQQLTVIERGSQVLYEFGKSVMMFAQFLAWFTGNEVFIGGDFNLQLDVVRSLITEHNKMVLDGIDSMKPLFQNLGYMDCMTETIHRPERRLRQLKIHSCKSAEETRDPDFFVASKEMQLRETKKVQFEDLSLRSSQLQLQTRPKVDYCPEPTYTKTEMYIPPRPPKNHGG</sequence>
<evidence type="ECO:0000256" key="1">
    <source>
        <dbReference type="SAM" id="MobiDB-lite"/>
    </source>
</evidence>
<accession>A0A8B8D918</accession>
<name>A0A8B8D918_CRAVI</name>
<dbReference type="GeneID" id="111125287"/>
<reference evidence="3" key="1">
    <citation type="submission" date="2025-08" db="UniProtKB">
        <authorList>
            <consortium name="RefSeq"/>
        </authorList>
    </citation>
    <scope>IDENTIFICATION</scope>
    <source>
        <tissue evidence="3">Whole sample</tissue>
    </source>
</reference>
<feature type="region of interest" description="Disordered" evidence="1">
    <location>
        <begin position="290"/>
        <end position="310"/>
    </location>
</feature>
<keyword evidence="2" id="KW-1185">Reference proteome</keyword>
<dbReference type="AlphaFoldDB" id="A0A8B8D918"/>